<comment type="caution">
    <text evidence="3">The sequence shown here is derived from an EMBL/GenBank/DDBJ whole genome shotgun (WGS) entry which is preliminary data.</text>
</comment>
<reference evidence="3 4" key="1">
    <citation type="submission" date="2019-06" db="EMBL/GenBank/DDBJ databases">
        <title>Enrichment of Autotrophic Halophilic Microorganisms from Red Sea Brine Pool Using Microbial Electrosynthesis System.</title>
        <authorList>
            <person name="Alqahtani M.F."/>
            <person name="Bajracharya S."/>
            <person name="Katuri K.P."/>
            <person name="Ali M."/>
            <person name="Saikaly P.E."/>
        </authorList>
    </citation>
    <scope>NUCLEOTIDE SEQUENCE [LARGE SCALE GENOMIC DNA]</scope>
    <source>
        <strain evidence="3">MES6</strain>
    </source>
</reference>
<dbReference type="EMBL" id="VENJ01000006">
    <property type="protein sequence ID" value="MTJ03994.1"/>
    <property type="molecule type" value="Genomic_DNA"/>
</dbReference>
<dbReference type="SUPFAM" id="SSF53850">
    <property type="entry name" value="Periplasmic binding protein-like II"/>
    <property type="match status" value="1"/>
</dbReference>
<name>A0A7C9L7T0_9RHOB</name>
<feature type="signal peptide" evidence="2">
    <location>
        <begin position="1"/>
        <end position="20"/>
    </location>
</feature>
<dbReference type="Pfam" id="PF13416">
    <property type="entry name" value="SBP_bac_8"/>
    <property type="match status" value="1"/>
</dbReference>
<dbReference type="PANTHER" id="PTHR30222">
    <property type="entry name" value="SPERMIDINE/PUTRESCINE-BINDING PERIPLASMIC PROTEIN"/>
    <property type="match status" value="1"/>
</dbReference>
<dbReference type="PANTHER" id="PTHR30222:SF2">
    <property type="entry name" value="ABC TRANSPORTER SUBSTRATE-BINDING PROTEIN"/>
    <property type="match status" value="1"/>
</dbReference>
<gene>
    <name evidence="3" type="ORF">FH759_04765</name>
</gene>
<dbReference type="Proteomes" id="UP000483078">
    <property type="component" value="Unassembled WGS sequence"/>
</dbReference>
<keyword evidence="1 2" id="KW-0732">Signal</keyword>
<evidence type="ECO:0000313" key="4">
    <source>
        <dbReference type="Proteomes" id="UP000483078"/>
    </source>
</evidence>
<evidence type="ECO:0000256" key="2">
    <source>
        <dbReference type="SAM" id="SignalP"/>
    </source>
</evidence>
<dbReference type="RefSeq" id="WP_273248576.1">
    <property type="nucleotide sequence ID" value="NZ_VENJ01000006.1"/>
</dbReference>
<accession>A0A7C9L7T0</accession>
<dbReference type="Gene3D" id="3.40.190.10">
    <property type="entry name" value="Periplasmic binding protein-like II"/>
    <property type="match status" value="2"/>
</dbReference>
<dbReference type="InterPro" id="IPR006059">
    <property type="entry name" value="SBP"/>
</dbReference>
<evidence type="ECO:0000313" key="3">
    <source>
        <dbReference type="EMBL" id="MTJ03994.1"/>
    </source>
</evidence>
<evidence type="ECO:0000256" key="1">
    <source>
        <dbReference type="ARBA" id="ARBA00022729"/>
    </source>
</evidence>
<feature type="chain" id="PRO_5028800322" evidence="2">
    <location>
        <begin position="21"/>
        <end position="354"/>
    </location>
</feature>
<dbReference type="AlphaFoldDB" id="A0A7C9L7T0"/>
<organism evidence="3 4">
    <name type="scientific">Sediminimonas qiaohouensis</name>
    <dbReference type="NCBI Taxonomy" id="552061"/>
    <lineage>
        <taxon>Bacteria</taxon>
        <taxon>Pseudomonadati</taxon>
        <taxon>Pseudomonadota</taxon>
        <taxon>Alphaproteobacteria</taxon>
        <taxon>Rhodobacterales</taxon>
        <taxon>Roseobacteraceae</taxon>
        <taxon>Sediminimonas</taxon>
    </lineage>
</organism>
<proteinExistence type="predicted"/>
<protein>
    <submittedName>
        <fullName evidence="3">Extracellular solute-binding protein</fullName>
    </submittedName>
</protein>
<sequence>MHRFRSLALCCAALAGPAAAKDLTVVSWGGAYEAAQHAAMVAPFAQETGMQVEMVRYDGTAGALARRGASEGWDVIDMLTDQARVACAKGLLLELDPQALLGAEALADFAPAAPSRCAVPQNVYARVMAYDERAFLGVKPTRIEDFFDVERFPGGRAVQKSPDGILEWALMAEGVPPAQIYGLLSTDRGLRLAFRKLDTIRDHIVWWRTTDEPAQMLEDGRATMAVGYNGRFFDAAELGGAPIDVVWDGQIVGVEVWAIAATTDAPDAARAFVAQASSPEAMARLAERIPYGPARVSAYARIGSNPKTGTPMRAYLPNAPQHGARALVRDAAWYANTEELRARRFQAWLNEGEE</sequence>